<evidence type="ECO:0000313" key="1">
    <source>
        <dbReference type="EMBL" id="MBX69030.1"/>
    </source>
</evidence>
<accession>A0A2P2QPU2</accession>
<proteinExistence type="predicted"/>
<dbReference type="EMBL" id="GGEC01088546">
    <property type="protein sequence ID" value="MBX69030.1"/>
    <property type="molecule type" value="Transcribed_RNA"/>
</dbReference>
<sequence length="47" mass="5785">MEETIKYKDGDIEIQFVPQIDVRLIFEKENDLKLCKYSFFEVDEIRR</sequence>
<organism evidence="1">
    <name type="scientific">Rhizophora mucronata</name>
    <name type="common">Asiatic mangrove</name>
    <dbReference type="NCBI Taxonomy" id="61149"/>
    <lineage>
        <taxon>Eukaryota</taxon>
        <taxon>Viridiplantae</taxon>
        <taxon>Streptophyta</taxon>
        <taxon>Embryophyta</taxon>
        <taxon>Tracheophyta</taxon>
        <taxon>Spermatophyta</taxon>
        <taxon>Magnoliopsida</taxon>
        <taxon>eudicotyledons</taxon>
        <taxon>Gunneridae</taxon>
        <taxon>Pentapetalae</taxon>
        <taxon>rosids</taxon>
        <taxon>fabids</taxon>
        <taxon>Malpighiales</taxon>
        <taxon>Rhizophoraceae</taxon>
        <taxon>Rhizophora</taxon>
    </lineage>
</organism>
<name>A0A2P2QPU2_RHIMU</name>
<reference evidence="1" key="1">
    <citation type="submission" date="2018-02" db="EMBL/GenBank/DDBJ databases">
        <title>Rhizophora mucronata_Transcriptome.</title>
        <authorList>
            <person name="Meera S.P."/>
            <person name="Sreeshan A."/>
            <person name="Augustine A."/>
        </authorList>
    </citation>
    <scope>NUCLEOTIDE SEQUENCE</scope>
    <source>
        <tissue evidence="1">Leaf</tissue>
    </source>
</reference>
<dbReference type="AlphaFoldDB" id="A0A2P2QPU2"/>
<protein>
    <submittedName>
        <fullName evidence="1">Uncharacterized protein</fullName>
    </submittedName>
</protein>